<dbReference type="EMBL" id="UGUU01000001">
    <property type="protein sequence ID" value="SUD39067.1"/>
    <property type="molecule type" value="Genomic_DNA"/>
</dbReference>
<proteinExistence type="inferred from homology"/>
<dbReference type="RefSeq" id="WP_115290967.1">
    <property type="nucleotide sequence ID" value="NZ_UGUU01000001.1"/>
</dbReference>
<dbReference type="OrthoDB" id="6794451at2"/>
<feature type="active site" description="Charge relay system" evidence="2">
    <location>
        <position position="186"/>
    </location>
</feature>
<dbReference type="Pfam" id="PF12146">
    <property type="entry name" value="Hydrolase_4"/>
    <property type="match status" value="1"/>
</dbReference>
<comment type="similarity">
    <text evidence="1">Belongs to the AB hydrolase superfamily. AB hydrolase 4 family.</text>
</comment>
<dbReference type="Proteomes" id="UP000254260">
    <property type="component" value="Unassembled WGS sequence"/>
</dbReference>
<feature type="active site" description="Charge relay system" evidence="2">
    <location>
        <position position="338"/>
    </location>
</feature>
<feature type="domain" description="Serine aminopeptidase S33" evidence="3">
    <location>
        <begin position="109"/>
        <end position="311"/>
    </location>
</feature>
<dbReference type="SUPFAM" id="SSF53474">
    <property type="entry name" value="alpha/beta-Hydrolases"/>
    <property type="match status" value="1"/>
</dbReference>
<protein>
    <submittedName>
        <fullName evidence="4">Alpha/beta fold family hydrolase</fullName>
    </submittedName>
</protein>
<evidence type="ECO:0000256" key="2">
    <source>
        <dbReference type="PIRSR" id="PIRSR005211-1"/>
    </source>
</evidence>
<dbReference type="Gene3D" id="3.40.50.1820">
    <property type="entry name" value="alpha/beta hydrolase"/>
    <property type="match status" value="1"/>
</dbReference>
<dbReference type="PANTHER" id="PTHR10794:SF63">
    <property type="entry name" value="ALPHA_BETA HYDROLASE 1, ISOFORM A"/>
    <property type="match status" value="1"/>
</dbReference>
<gene>
    <name evidence="4" type="ORF">NCTC10899_01870</name>
</gene>
<evidence type="ECO:0000259" key="3">
    <source>
        <dbReference type="Pfam" id="PF12146"/>
    </source>
</evidence>
<feature type="active site" description="Charge relay system" evidence="2">
    <location>
        <position position="307"/>
    </location>
</feature>
<evidence type="ECO:0000313" key="5">
    <source>
        <dbReference type="Proteomes" id="UP000254260"/>
    </source>
</evidence>
<keyword evidence="4" id="KW-0378">Hydrolase</keyword>
<evidence type="ECO:0000313" key="4">
    <source>
        <dbReference type="EMBL" id="SUD39067.1"/>
    </source>
</evidence>
<sequence length="380" mass="42448">MSLWIILVAVFVIGLAFHYLRTAALRPQLSYQDNPENRQLLAQVPRLGRRFWVTPWLFNGHLQLLGLGLTKAFCRRLRYDRVDTLRMADGGTTALHWLGADLPGEVPTLVVLHTITGSPHSMRAFMRDLQRLTGWRVVLCQRRGHGELALTSARFNTMGDTEDLREQLRLITERYPQSPLYAAGISAGTGLLIRYLGEQGEDTPLRGAFAYCPGYDISVAFARSHAPFTRLMARKLVRQFVTPNRETLAHLPSFAALEGAQSLDEFHQHLYECAGYSSHQAFLDNCNPIAVMERVSIPLLVLNVEDDPVCVLDNVLDHRQAMANMPRTILAVTARGSHCAYLAGFTARPWAHHLAAEFLQALHAQAAVIARAGHSLKRSA</sequence>
<accession>A0A379IRX8</accession>
<dbReference type="InterPro" id="IPR022742">
    <property type="entry name" value="Hydrolase_4"/>
</dbReference>
<dbReference type="InterPro" id="IPR012020">
    <property type="entry name" value="ABHD4"/>
</dbReference>
<dbReference type="InterPro" id="IPR029058">
    <property type="entry name" value="AB_hydrolase_fold"/>
</dbReference>
<dbReference type="PANTHER" id="PTHR10794">
    <property type="entry name" value="ABHYDROLASE DOMAIN-CONTAINING PROTEIN"/>
    <property type="match status" value="1"/>
</dbReference>
<dbReference type="InterPro" id="IPR050960">
    <property type="entry name" value="AB_hydrolase_4_sf"/>
</dbReference>
<evidence type="ECO:0000256" key="1">
    <source>
        <dbReference type="ARBA" id="ARBA00010884"/>
    </source>
</evidence>
<dbReference type="GO" id="GO:0047372">
    <property type="term" value="F:monoacylglycerol lipase activity"/>
    <property type="evidence" value="ECO:0007669"/>
    <property type="project" value="TreeGrafter"/>
</dbReference>
<dbReference type="GO" id="GO:0034338">
    <property type="term" value="F:short-chain carboxylesterase activity"/>
    <property type="evidence" value="ECO:0007669"/>
    <property type="project" value="TreeGrafter"/>
</dbReference>
<reference evidence="4 5" key="1">
    <citation type="submission" date="2018-06" db="EMBL/GenBank/DDBJ databases">
        <authorList>
            <consortium name="Pathogen Informatics"/>
            <person name="Doyle S."/>
        </authorList>
    </citation>
    <scope>NUCLEOTIDE SEQUENCE [LARGE SCALE GENOMIC DNA]</scope>
    <source>
        <strain evidence="4 5">NCTC10899</strain>
    </source>
</reference>
<dbReference type="AlphaFoldDB" id="A0A379IRX8"/>
<name>A0A379IRX8_ECTME</name>
<dbReference type="PIRSF" id="PIRSF005211">
    <property type="entry name" value="Ab_hydro_YheT"/>
    <property type="match status" value="1"/>
</dbReference>
<organism evidence="4 5">
    <name type="scientific">Ectopseudomonas mendocina</name>
    <name type="common">Pseudomonas mendocina</name>
    <dbReference type="NCBI Taxonomy" id="300"/>
    <lineage>
        <taxon>Bacteria</taxon>
        <taxon>Pseudomonadati</taxon>
        <taxon>Pseudomonadota</taxon>
        <taxon>Gammaproteobacteria</taxon>
        <taxon>Pseudomonadales</taxon>
        <taxon>Pseudomonadaceae</taxon>
        <taxon>Ectopseudomonas</taxon>
    </lineage>
</organism>